<organism evidence="1 2">
    <name type="scientific">Brassica cretica</name>
    <name type="common">Mustard</name>
    <dbReference type="NCBI Taxonomy" id="69181"/>
    <lineage>
        <taxon>Eukaryota</taxon>
        <taxon>Viridiplantae</taxon>
        <taxon>Streptophyta</taxon>
        <taxon>Embryophyta</taxon>
        <taxon>Tracheophyta</taxon>
        <taxon>Spermatophyta</taxon>
        <taxon>Magnoliopsida</taxon>
        <taxon>eudicotyledons</taxon>
        <taxon>Gunneridae</taxon>
        <taxon>Pentapetalae</taxon>
        <taxon>rosids</taxon>
        <taxon>malvids</taxon>
        <taxon>Brassicales</taxon>
        <taxon>Brassicaceae</taxon>
        <taxon>Brassiceae</taxon>
        <taxon>Brassica</taxon>
    </lineage>
</organism>
<dbReference type="EMBL" id="QGKV02000299">
    <property type="protein sequence ID" value="KAF3595374.1"/>
    <property type="molecule type" value="Genomic_DNA"/>
</dbReference>
<name>A0ABQ7EGL4_BRACR</name>
<gene>
    <name evidence="1" type="ORF">DY000_02022233</name>
</gene>
<comment type="caution">
    <text evidence="1">The sequence shown here is derived from an EMBL/GenBank/DDBJ whole genome shotgun (WGS) entry which is preliminary data.</text>
</comment>
<sequence length="60" mass="6850">MKGEVRIGGPYLRPYFTRDRPEAGANLGRRFQEQTDDLIFFVTVGKQGKGERAWCKDSLS</sequence>
<protein>
    <submittedName>
        <fullName evidence="1">Uncharacterized protein</fullName>
    </submittedName>
</protein>
<accession>A0ABQ7EGL4</accession>
<evidence type="ECO:0000313" key="2">
    <source>
        <dbReference type="Proteomes" id="UP000266723"/>
    </source>
</evidence>
<reference evidence="1 2" key="1">
    <citation type="journal article" date="2020" name="BMC Genomics">
        <title>Intraspecific diversification of the crop wild relative Brassica cretica Lam. using demographic model selection.</title>
        <authorList>
            <person name="Kioukis A."/>
            <person name="Michalopoulou V.A."/>
            <person name="Briers L."/>
            <person name="Pirintsos S."/>
            <person name="Studholme D.J."/>
            <person name="Pavlidis P."/>
            <person name="Sarris P.F."/>
        </authorList>
    </citation>
    <scope>NUCLEOTIDE SEQUENCE [LARGE SCALE GENOMIC DNA]</scope>
    <source>
        <strain evidence="2">cv. PFS-1207/04</strain>
    </source>
</reference>
<keyword evidence="2" id="KW-1185">Reference proteome</keyword>
<evidence type="ECO:0000313" key="1">
    <source>
        <dbReference type="EMBL" id="KAF3595374.1"/>
    </source>
</evidence>
<dbReference type="Proteomes" id="UP000266723">
    <property type="component" value="Unassembled WGS sequence"/>
</dbReference>
<proteinExistence type="predicted"/>